<dbReference type="RefSeq" id="XP_027083861.1">
    <property type="nucleotide sequence ID" value="XM_027228060.1"/>
</dbReference>
<evidence type="ECO:0000256" key="1">
    <source>
        <dbReference type="SAM" id="SignalP"/>
    </source>
</evidence>
<gene>
    <name evidence="4" type="primary">LOC113706168</name>
</gene>
<dbReference type="InterPro" id="IPR036312">
    <property type="entry name" value="Bifun_inhib/LTP/seed_sf"/>
</dbReference>
<evidence type="ECO:0000313" key="3">
    <source>
        <dbReference type="Proteomes" id="UP001652660"/>
    </source>
</evidence>
<accession>A0A6P6U131</accession>
<dbReference type="Gene3D" id="1.10.110.10">
    <property type="entry name" value="Plant lipid-transfer and hydrophobic proteins"/>
    <property type="match status" value="1"/>
</dbReference>
<feature type="signal peptide" evidence="1">
    <location>
        <begin position="1"/>
        <end position="26"/>
    </location>
</feature>
<evidence type="ECO:0000313" key="4">
    <source>
        <dbReference type="RefSeq" id="XP_027083861.1"/>
    </source>
</evidence>
<evidence type="ECO:0000259" key="2">
    <source>
        <dbReference type="Pfam" id="PF14368"/>
    </source>
</evidence>
<feature type="domain" description="Bifunctional inhibitor/plant lipid transfer protein/seed storage helical" evidence="2">
    <location>
        <begin position="21"/>
        <end position="93"/>
    </location>
</feature>
<dbReference type="AlphaFoldDB" id="A0A6P6U131"/>
<dbReference type="Pfam" id="PF14368">
    <property type="entry name" value="LTP_2"/>
    <property type="match status" value="1"/>
</dbReference>
<reference evidence="4" key="2">
    <citation type="submission" date="2025-08" db="UniProtKB">
        <authorList>
            <consortium name="RefSeq"/>
        </authorList>
    </citation>
    <scope>IDENTIFICATION</scope>
    <source>
        <tissue evidence="4">Leaves</tissue>
    </source>
</reference>
<dbReference type="PANTHER" id="PTHR33286:SF32">
    <property type="entry name" value="BIFUNCTIONAL INHIBITOR_PLANT LIPID TRANSFER PROTEIN_SEED STORAGE HELICAL DOMAIN-CONTAINING PROTEIN"/>
    <property type="match status" value="1"/>
</dbReference>
<keyword evidence="3" id="KW-1185">Reference proteome</keyword>
<sequence length="144" mass="16026">MGNKCLGMMSVLFLALLSSGTTICDAECKKERGIGMKACKPVAYGRFPSPKCCETTRNTHPECVCPYITPHVAAQIHVERAIKLAEACGKNIFRPFHCGSLVIPNKRSSLDWLRTFILQQKMVPKSLRDNVLCSFMISVFLICN</sequence>
<dbReference type="PANTHER" id="PTHR33286">
    <property type="entry name" value="BIFUNCTIONAL INHIBITOR/LIPID-TRANSFER PROTEIN/SEED STORAGE 2S ALBUMIN SUPERFAMILY PROTEIN"/>
    <property type="match status" value="1"/>
</dbReference>
<proteinExistence type="predicted"/>
<dbReference type="GeneID" id="113706168"/>
<dbReference type="SUPFAM" id="SSF47699">
    <property type="entry name" value="Bifunctional inhibitor/lipid-transfer protein/seed storage 2S albumin"/>
    <property type="match status" value="1"/>
</dbReference>
<reference evidence="3" key="1">
    <citation type="journal article" date="2025" name="Foods">
        <title>Unveiling the Microbial Signatures of Arabica Coffee Cherries: Insights into Ripeness Specific Diversity, Functional Traits, and Implications for Quality and Safety.</title>
        <authorList>
            <consortium name="RefSeq"/>
            <person name="Tenea G.N."/>
            <person name="Cifuentes V."/>
            <person name="Reyes P."/>
            <person name="Cevallos-Vallejos M."/>
        </authorList>
    </citation>
    <scope>NUCLEOTIDE SEQUENCE [LARGE SCALE GENOMIC DNA]</scope>
</reference>
<keyword evidence="1" id="KW-0732">Signal</keyword>
<dbReference type="InterPro" id="IPR016140">
    <property type="entry name" value="Bifunc_inhib/LTP/seed_store"/>
</dbReference>
<dbReference type="Proteomes" id="UP001652660">
    <property type="component" value="Chromosome 8e"/>
</dbReference>
<name>A0A6P6U131_COFAR</name>
<dbReference type="OrthoDB" id="1066642at2759"/>
<organism evidence="3 4">
    <name type="scientific">Coffea arabica</name>
    <name type="common">Arabian coffee</name>
    <dbReference type="NCBI Taxonomy" id="13443"/>
    <lineage>
        <taxon>Eukaryota</taxon>
        <taxon>Viridiplantae</taxon>
        <taxon>Streptophyta</taxon>
        <taxon>Embryophyta</taxon>
        <taxon>Tracheophyta</taxon>
        <taxon>Spermatophyta</taxon>
        <taxon>Magnoliopsida</taxon>
        <taxon>eudicotyledons</taxon>
        <taxon>Gunneridae</taxon>
        <taxon>Pentapetalae</taxon>
        <taxon>asterids</taxon>
        <taxon>lamiids</taxon>
        <taxon>Gentianales</taxon>
        <taxon>Rubiaceae</taxon>
        <taxon>Ixoroideae</taxon>
        <taxon>Gardenieae complex</taxon>
        <taxon>Bertiereae - Coffeeae clade</taxon>
        <taxon>Coffeeae</taxon>
        <taxon>Coffea</taxon>
    </lineage>
</organism>
<feature type="chain" id="PRO_5028220532" description="Bifunctional inhibitor/plant lipid transfer protein/seed storage helical domain-containing protein" evidence="1">
    <location>
        <begin position="27"/>
        <end position="144"/>
    </location>
</feature>
<protein>
    <recommendedName>
        <fullName evidence="2">Bifunctional inhibitor/plant lipid transfer protein/seed storage helical domain-containing protein</fullName>
    </recommendedName>
</protein>